<dbReference type="InterPro" id="IPR021104">
    <property type="entry name" value="KfrA_DNA-bd_N"/>
</dbReference>
<protein>
    <submittedName>
        <fullName evidence="4">Putative nucleic acid-binding Zn-ribbon protein</fullName>
    </submittedName>
</protein>
<dbReference type="AlphaFoldDB" id="A0A7Y9IVM0"/>
<proteinExistence type="predicted"/>
<feature type="coiled-coil region" evidence="1">
    <location>
        <begin position="248"/>
        <end position="296"/>
    </location>
</feature>
<feature type="compositionally biased region" description="Basic residues" evidence="2">
    <location>
        <begin position="353"/>
        <end position="362"/>
    </location>
</feature>
<feature type="compositionally biased region" description="Low complexity" evidence="2">
    <location>
        <begin position="333"/>
        <end position="347"/>
    </location>
</feature>
<keyword evidence="5" id="KW-1185">Reference proteome</keyword>
<evidence type="ECO:0000256" key="2">
    <source>
        <dbReference type="SAM" id="MobiDB-lite"/>
    </source>
</evidence>
<comment type="caution">
    <text evidence="4">The sequence shown here is derived from an EMBL/GenBank/DDBJ whole genome shotgun (WGS) entry which is preliminary data.</text>
</comment>
<accession>A0A7Y9IVM0</accession>
<feature type="domain" description="KfrA N-terminal DNA-binding" evidence="3">
    <location>
        <begin position="33"/>
        <end position="143"/>
    </location>
</feature>
<dbReference type="Proteomes" id="UP000542125">
    <property type="component" value="Unassembled WGS sequence"/>
</dbReference>
<organism evidence="4 5">
    <name type="scientific">Pigmentiphaga litoralis</name>
    <dbReference type="NCBI Taxonomy" id="516702"/>
    <lineage>
        <taxon>Bacteria</taxon>
        <taxon>Pseudomonadati</taxon>
        <taxon>Pseudomonadota</taxon>
        <taxon>Betaproteobacteria</taxon>
        <taxon>Burkholderiales</taxon>
        <taxon>Alcaligenaceae</taxon>
        <taxon>Pigmentiphaga</taxon>
    </lineage>
</organism>
<name>A0A7Y9IVM0_9BURK</name>
<feature type="region of interest" description="Disordered" evidence="2">
    <location>
        <begin position="333"/>
        <end position="362"/>
    </location>
</feature>
<dbReference type="EMBL" id="JACBYR010000001">
    <property type="protein sequence ID" value="NYE83907.1"/>
    <property type="molecule type" value="Genomic_DNA"/>
</dbReference>
<dbReference type="RefSeq" id="WP_179587664.1">
    <property type="nucleotide sequence ID" value="NZ_JACBYR010000001.1"/>
</dbReference>
<reference evidence="4 5" key="1">
    <citation type="submission" date="2020-07" db="EMBL/GenBank/DDBJ databases">
        <title>Genomic Encyclopedia of Type Strains, Phase IV (KMG-V): Genome sequencing to study the core and pangenomes of soil and plant-associated prokaryotes.</title>
        <authorList>
            <person name="Whitman W."/>
        </authorList>
    </citation>
    <scope>NUCLEOTIDE SEQUENCE [LARGE SCALE GENOMIC DNA]</scope>
    <source>
        <strain evidence="4 5">SAS40</strain>
    </source>
</reference>
<gene>
    <name evidence="4" type="ORF">FHW18_003178</name>
</gene>
<dbReference type="Pfam" id="PF11740">
    <property type="entry name" value="KfrA_N"/>
    <property type="match status" value="1"/>
</dbReference>
<evidence type="ECO:0000313" key="4">
    <source>
        <dbReference type="EMBL" id="NYE83907.1"/>
    </source>
</evidence>
<evidence type="ECO:0000256" key="1">
    <source>
        <dbReference type="SAM" id="Coils"/>
    </source>
</evidence>
<keyword evidence="1" id="KW-0175">Coiled coil</keyword>
<evidence type="ECO:0000259" key="3">
    <source>
        <dbReference type="Pfam" id="PF11740"/>
    </source>
</evidence>
<evidence type="ECO:0000313" key="5">
    <source>
        <dbReference type="Proteomes" id="UP000542125"/>
    </source>
</evidence>
<sequence length="362" mass="39993">MITPAVDENQLAADVEELKKQFPNTQLLYKEVCALMFLRYGITPTVNRLYQLVRRGSMSVPSDTLRQFWQELREKSRVRIEHPDLPDALKTAAAESLAAMWTLAQQAATDGLTASRAEAAEEVRAAQAVARDQAAAFEAAEARLTALLGTERRRADDLSGRLADREAAYARLADQRTTDHAAHARQLAAAAQAEAIAASERDVARKELQAAQADTEKILATFNAQLDKFREDSAASEARHVAIERRALLDLDQERQRSNRLAKQLEQAQQKLNETMSEQARAVATLQNQIGSLQARLGESEGRLAAAREDSGRWQATCERLQSELARQQQIARAEATAHAKAANTKAAEAKASRHQPKKARQ</sequence>